<reference evidence="4" key="1">
    <citation type="journal article" date="2017" name="Mycologia">
        <title>Fusarium algeriense, sp. nov., a novel toxigenic crown rot pathogen of durum wheat from Algeria is nested in the Fusarium burgessii species complex.</title>
        <authorList>
            <person name="Laraba I."/>
            <person name="Keddad A."/>
            <person name="Boureghda H."/>
            <person name="Abdallah N."/>
            <person name="Vaughan M.M."/>
            <person name="Proctor R.H."/>
            <person name="Busman M."/>
            <person name="O'Donnell K."/>
        </authorList>
    </citation>
    <scope>NUCLEOTIDE SEQUENCE</scope>
    <source>
        <strain evidence="4">NRRL 25174</strain>
    </source>
</reference>
<dbReference type="OrthoDB" id="449487at2759"/>
<sequence length="489" mass="53930">MASRRPDLAQYPTGFTVLRIFQAVLNIIIIVVTSFTIHAVIIPGNCLLIITSSASLLISTWMAFAHLFSNRLFNYLVAVILDTILTIFWVISFAVLAAQTAVLWAHGTDYCENNKCPDNVKNVTSFYGYVFATCCGLGGLSLLSLSICRDIVLKTWKRVTCPRTQTFTPGCPLHSRHLPQNRTIGRAPFATATTLMSEPTVHSLFEPVTGTWQYIVSDPHSKSAVIIDPVLDYDPIKAAVSTASADAILKTIKENGLKIEMILETHAHADHLTAASYLQSALARSQGTKPLIGIGKLIRQVQNLFGERYGIDPKEYDTVFDKLWEDNDEFTIGTLTARAVHLPGHTPDHMGYHIGKNVFVGDSIFHVDIGSARADFPGGSAEAIFNSGRRLLALPEDTKIWVGHDYPPAGREAPVPFATVKEHKENNKHLKDGTREHEFIEMRKKRDESLAAPRLIHPSLQVNIRGGRLPDPNASGLKLVHLPVTGSSW</sequence>
<dbReference type="Gene3D" id="3.60.15.10">
    <property type="entry name" value="Ribonuclease Z/Hydroxyacylglutathione hydrolase-like"/>
    <property type="match status" value="1"/>
</dbReference>
<dbReference type="InterPro" id="IPR001279">
    <property type="entry name" value="Metallo-B-lactamas"/>
</dbReference>
<dbReference type="PANTHER" id="PTHR43084:SF1">
    <property type="entry name" value="PERSULFIDE DIOXYGENASE ETHE1, MITOCHONDRIAL"/>
    <property type="match status" value="1"/>
</dbReference>
<dbReference type="SUPFAM" id="SSF56281">
    <property type="entry name" value="Metallo-hydrolase/oxidoreductase"/>
    <property type="match status" value="1"/>
</dbReference>
<feature type="transmembrane region" description="Helical" evidence="2">
    <location>
        <begin position="47"/>
        <end position="68"/>
    </location>
</feature>
<keyword evidence="2" id="KW-0812">Transmembrane</keyword>
<keyword evidence="4" id="KW-0378">Hydrolase</keyword>
<feature type="transmembrane region" description="Helical" evidence="2">
    <location>
        <begin position="20"/>
        <end position="41"/>
    </location>
</feature>
<dbReference type="AlphaFoldDB" id="A0A9P5AKB6"/>
<dbReference type="Pfam" id="PF00753">
    <property type="entry name" value="Lactamase_B"/>
    <property type="match status" value="1"/>
</dbReference>
<proteinExistence type="predicted"/>
<dbReference type="InterPro" id="IPR051682">
    <property type="entry name" value="Mito_Persulfide_Diox"/>
</dbReference>
<dbReference type="PANTHER" id="PTHR43084">
    <property type="entry name" value="PERSULFIDE DIOXYGENASE ETHE1"/>
    <property type="match status" value="1"/>
</dbReference>
<organism evidence="4 5">
    <name type="scientific">Fusarium beomiforme</name>
    <dbReference type="NCBI Taxonomy" id="44412"/>
    <lineage>
        <taxon>Eukaryota</taxon>
        <taxon>Fungi</taxon>
        <taxon>Dikarya</taxon>
        <taxon>Ascomycota</taxon>
        <taxon>Pezizomycotina</taxon>
        <taxon>Sordariomycetes</taxon>
        <taxon>Hypocreomycetidae</taxon>
        <taxon>Hypocreales</taxon>
        <taxon>Nectriaceae</taxon>
        <taxon>Fusarium</taxon>
        <taxon>Fusarium burgessii species complex</taxon>
    </lineage>
</organism>
<keyword evidence="2" id="KW-1133">Transmembrane helix</keyword>
<evidence type="ECO:0000313" key="5">
    <source>
        <dbReference type="Proteomes" id="UP000730481"/>
    </source>
</evidence>
<dbReference type="FunFam" id="3.60.15.10:FF:000033">
    <property type="entry name" value="MBL fold metallo-hydrolase"/>
    <property type="match status" value="1"/>
</dbReference>
<dbReference type="GO" id="GO:0016787">
    <property type="term" value="F:hydrolase activity"/>
    <property type="evidence" value="ECO:0007669"/>
    <property type="project" value="UniProtKB-KW"/>
</dbReference>
<dbReference type="Proteomes" id="UP000730481">
    <property type="component" value="Unassembled WGS sequence"/>
</dbReference>
<feature type="transmembrane region" description="Helical" evidence="2">
    <location>
        <begin position="75"/>
        <end position="106"/>
    </location>
</feature>
<keyword evidence="2" id="KW-0472">Membrane</keyword>
<dbReference type="SMART" id="SM00849">
    <property type="entry name" value="Lactamase_B"/>
    <property type="match status" value="1"/>
</dbReference>
<dbReference type="GO" id="GO:0070813">
    <property type="term" value="P:hydrogen sulfide metabolic process"/>
    <property type="evidence" value="ECO:0007669"/>
    <property type="project" value="TreeGrafter"/>
</dbReference>
<feature type="domain" description="Metallo-beta-lactamase" evidence="3">
    <location>
        <begin position="210"/>
        <end position="404"/>
    </location>
</feature>
<evidence type="ECO:0000259" key="3">
    <source>
        <dbReference type="SMART" id="SM00849"/>
    </source>
</evidence>
<dbReference type="InterPro" id="IPR036866">
    <property type="entry name" value="RibonucZ/Hydroxyglut_hydro"/>
</dbReference>
<dbReference type="GO" id="GO:0046872">
    <property type="term" value="F:metal ion binding"/>
    <property type="evidence" value="ECO:0007669"/>
    <property type="project" value="UniProtKB-KW"/>
</dbReference>
<dbReference type="GO" id="GO:0050313">
    <property type="term" value="F:sulfur dioxygenase activity"/>
    <property type="evidence" value="ECO:0007669"/>
    <property type="project" value="InterPro"/>
</dbReference>
<dbReference type="EMBL" id="PVQB02000243">
    <property type="protein sequence ID" value="KAF4340263.1"/>
    <property type="molecule type" value="Genomic_DNA"/>
</dbReference>
<keyword evidence="5" id="KW-1185">Reference proteome</keyword>
<gene>
    <name evidence="4" type="ORF">FBEOM_5774</name>
</gene>
<dbReference type="InterPro" id="IPR044528">
    <property type="entry name" value="POD-like_MBL-fold"/>
</dbReference>
<reference evidence="4" key="2">
    <citation type="submission" date="2020-02" db="EMBL/GenBank/DDBJ databases">
        <title>Identification and distribution of gene clusters putatively required for synthesis of sphingolipid metabolism inhibitors in phylogenetically diverse species of the filamentous fungus Fusarium.</title>
        <authorList>
            <person name="Kim H.-S."/>
            <person name="Busman M."/>
            <person name="Brown D.W."/>
            <person name="Divon H."/>
            <person name="Uhlig S."/>
            <person name="Proctor R.H."/>
        </authorList>
    </citation>
    <scope>NUCLEOTIDE SEQUENCE</scope>
    <source>
        <strain evidence="4">NRRL 25174</strain>
    </source>
</reference>
<comment type="caution">
    <text evidence="4">The sequence shown here is derived from an EMBL/GenBank/DDBJ whole genome shotgun (WGS) entry which is preliminary data.</text>
</comment>
<dbReference type="CDD" id="cd07724">
    <property type="entry name" value="POD-like_MBL-fold"/>
    <property type="match status" value="1"/>
</dbReference>
<protein>
    <submittedName>
        <fullName evidence="4">Beta-lactamase hydrolase</fullName>
    </submittedName>
</protein>
<dbReference type="GO" id="GO:0006749">
    <property type="term" value="P:glutathione metabolic process"/>
    <property type="evidence" value="ECO:0007669"/>
    <property type="project" value="InterPro"/>
</dbReference>
<keyword evidence="1" id="KW-0479">Metal-binding</keyword>
<evidence type="ECO:0000256" key="1">
    <source>
        <dbReference type="ARBA" id="ARBA00022723"/>
    </source>
</evidence>
<name>A0A9P5AKB6_9HYPO</name>
<feature type="transmembrane region" description="Helical" evidence="2">
    <location>
        <begin position="126"/>
        <end position="148"/>
    </location>
</feature>
<evidence type="ECO:0000256" key="2">
    <source>
        <dbReference type="SAM" id="Phobius"/>
    </source>
</evidence>
<evidence type="ECO:0000313" key="4">
    <source>
        <dbReference type="EMBL" id="KAF4340263.1"/>
    </source>
</evidence>
<accession>A0A9P5AKB6</accession>